<accession>B8CV26</accession>
<dbReference type="InterPro" id="IPR045324">
    <property type="entry name" value="Small_multidrug_res"/>
</dbReference>
<dbReference type="PANTHER" id="PTHR30561">
    <property type="entry name" value="SMR FAMILY PROTON-DEPENDENT DRUG EFFLUX TRANSPORTER SUGE"/>
    <property type="match status" value="1"/>
</dbReference>
<dbReference type="SUPFAM" id="SSF103481">
    <property type="entry name" value="Multidrug resistance efflux transporter EmrE"/>
    <property type="match status" value="1"/>
</dbReference>
<evidence type="ECO:0000313" key="11">
    <source>
        <dbReference type="Proteomes" id="UP000000753"/>
    </source>
</evidence>
<evidence type="ECO:0000313" key="10">
    <source>
        <dbReference type="EMBL" id="ACJ31502.1"/>
    </source>
</evidence>
<feature type="transmembrane region" description="Helical" evidence="9">
    <location>
        <begin position="6"/>
        <end position="23"/>
    </location>
</feature>
<dbReference type="InterPro" id="IPR000390">
    <property type="entry name" value="Small_drug/metabolite_transptr"/>
</dbReference>
<dbReference type="Gene3D" id="1.10.3730.20">
    <property type="match status" value="1"/>
</dbReference>
<dbReference type="PANTHER" id="PTHR30561:SF1">
    <property type="entry name" value="MULTIDRUG TRANSPORTER EMRE"/>
    <property type="match status" value="1"/>
</dbReference>
<evidence type="ECO:0000256" key="8">
    <source>
        <dbReference type="RuleBase" id="RU003942"/>
    </source>
</evidence>
<keyword evidence="6 9" id="KW-0472">Membrane</keyword>
<name>B8CV26_SHEPW</name>
<dbReference type="GO" id="GO:0015297">
    <property type="term" value="F:antiporter activity"/>
    <property type="evidence" value="ECO:0007669"/>
    <property type="project" value="TreeGrafter"/>
</dbReference>
<dbReference type="Proteomes" id="UP000000753">
    <property type="component" value="Chromosome"/>
</dbReference>
<dbReference type="KEGG" id="swp:swp_4881"/>
<keyword evidence="11" id="KW-1185">Reference proteome</keyword>
<gene>
    <name evidence="10" type="ordered locus">swp_4881</name>
</gene>
<comment type="similarity">
    <text evidence="7 8">Belongs to the drug/metabolite transporter (DMT) superfamily. Small multidrug resistance (SMR) (TC 2.A.7.1) family.</text>
</comment>
<reference evidence="10 11" key="1">
    <citation type="journal article" date="2008" name="PLoS ONE">
        <title>Environmental adaptation: genomic analysis of the piezotolerant and psychrotolerant deep-sea iron reducing bacterium Shewanella piezotolerans WP3.</title>
        <authorList>
            <person name="Wang F."/>
            <person name="Wang J."/>
            <person name="Jian H."/>
            <person name="Zhang B."/>
            <person name="Li S."/>
            <person name="Wang F."/>
            <person name="Zeng X."/>
            <person name="Gao L."/>
            <person name="Bartlett D.H."/>
            <person name="Yu J."/>
            <person name="Hu S."/>
            <person name="Xiao X."/>
        </authorList>
    </citation>
    <scope>NUCLEOTIDE SEQUENCE [LARGE SCALE GENOMIC DNA]</scope>
    <source>
        <strain evidence="11">WP3 / JCM 13877</strain>
    </source>
</reference>
<dbReference type="STRING" id="225849.swp_4881"/>
<organism evidence="10 11">
    <name type="scientific">Shewanella piezotolerans (strain WP3 / JCM 13877)</name>
    <dbReference type="NCBI Taxonomy" id="225849"/>
    <lineage>
        <taxon>Bacteria</taxon>
        <taxon>Pseudomonadati</taxon>
        <taxon>Pseudomonadota</taxon>
        <taxon>Gammaproteobacteria</taxon>
        <taxon>Alteromonadales</taxon>
        <taxon>Shewanellaceae</taxon>
        <taxon>Shewanella</taxon>
    </lineage>
</organism>
<evidence type="ECO:0000256" key="3">
    <source>
        <dbReference type="ARBA" id="ARBA00022475"/>
    </source>
</evidence>
<dbReference type="EMBL" id="CP000472">
    <property type="protein sequence ID" value="ACJ31502.1"/>
    <property type="molecule type" value="Genomic_DNA"/>
</dbReference>
<evidence type="ECO:0000256" key="9">
    <source>
        <dbReference type="SAM" id="Phobius"/>
    </source>
</evidence>
<dbReference type="GO" id="GO:0015199">
    <property type="term" value="F:amino-acid betaine transmembrane transporter activity"/>
    <property type="evidence" value="ECO:0007669"/>
    <property type="project" value="TreeGrafter"/>
</dbReference>
<dbReference type="HOGENOM" id="CLU_133067_0_2_6"/>
<keyword evidence="4 8" id="KW-0812">Transmembrane</keyword>
<dbReference type="RefSeq" id="WP_020914832.1">
    <property type="nucleotide sequence ID" value="NC_011566.1"/>
</dbReference>
<protein>
    <submittedName>
        <fullName evidence="10">Small multidrug resistance protein</fullName>
    </submittedName>
</protein>
<proteinExistence type="inferred from homology"/>
<feature type="transmembrane region" description="Helical" evidence="9">
    <location>
        <begin position="86"/>
        <end position="104"/>
    </location>
</feature>
<dbReference type="AlphaFoldDB" id="B8CV26"/>
<dbReference type="GO" id="GO:0005886">
    <property type="term" value="C:plasma membrane"/>
    <property type="evidence" value="ECO:0007669"/>
    <property type="project" value="UniProtKB-SubCell"/>
</dbReference>
<dbReference type="GO" id="GO:0015220">
    <property type="term" value="F:choline transmembrane transporter activity"/>
    <property type="evidence" value="ECO:0007669"/>
    <property type="project" value="TreeGrafter"/>
</dbReference>
<evidence type="ECO:0000256" key="1">
    <source>
        <dbReference type="ARBA" id="ARBA00004651"/>
    </source>
</evidence>
<evidence type="ECO:0000256" key="7">
    <source>
        <dbReference type="ARBA" id="ARBA00038032"/>
    </source>
</evidence>
<keyword evidence="3" id="KW-1003">Cell membrane</keyword>
<evidence type="ECO:0000256" key="5">
    <source>
        <dbReference type="ARBA" id="ARBA00022989"/>
    </source>
</evidence>
<dbReference type="InterPro" id="IPR037185">
    <property type="entry name" value="EmrE-like"/>
</dbReference>
<dbReference type="GO" id="GO:0031460">
    <property type="term" value="P:glycine betaine transport"/>
    <property type="evidence" value="ECO:0007669"/>
    <property type="project" value="TreeGrafter"/>
</dbReference>
<keyword evidence="2" id="KW-0813">Transport</keyword>
<evidence type="ECO:0000256" key="2">
    <source>
        <dbReference type="ARBA" id="ARBA00022448"/>
    </source>
</evidence>
<sequence>MSHYIYLTIAIMSEVIATTLLPMTLGFSRLAPSVCCALGYASAFYFLSLSTQQIPTAVAYSLWCGIGLILIVIIGTIRGQAVNLDIILGMLLIIIGITLININIQTPD</sequence>
<evidence type="ECO:0000256" key="6">
    <source>
        <dbReference type="ARBA" id="ARBA00023136"/>
    </source>
</evidence>
<dbReference type="eggNOG" id="COG2076">
    <property type="taxonomic scope" value="Bacteria"/>
</dbReference>
<comment type="subcellular location">
    <subcellularLocation>
        <location evidence="1 8">Cell membrane</location>
        <topology evidence="1 8">Multi-pass membrane protein</topology>
    </subcellularLocation>
</comment>
<feature type="transmembrane region" description="Helical" evidence="9">
    <location>
        <begin position="54"/>
        <end position="74"/>
    </location>
</feature>
<keyword evidence="5 9" id="KW-1133">Transmembrane helix</keyword>
<dbReference type="Pfam" id="PF00893">
    <property type="entry name" value="Multi_Drug_Res"/>
    <property type="match status" value="1"/>
</dbReference>
<dbReference type="OrthoDB" id="9808638at2"/>
<evidence type="ECO:0000256" key="4">
    <source>
        <dbReference type="ARBA" id="ARBA00022692"/>
    </source>
</evidence>